<evidence type="ECO:0000256" key="1">
    <source>
        <dbReference type="ARBA" id="ARBA00000085"/>
    </source>
</evidence>
<protein>
    <recommendedName>
        <fullName evidence="2">histidine kinase</fullName>
        <ecNumber evidence="2">2.7.13.3</ecNumber>
    </recommendedName>
</protein>
<dbReference type="PROSITE" id="PS50109">
    <property type="entry name" value="HIS_KIN"/>
    <property type="match status" value="1"/>
</dbReference>
<proteinExistence type="predicted"/>
<comment type="caution">
    <text evidence="8">The sequence shown here is derived from an EMBL/GenBank/DDBJ whole genome shotgun (WGS) entry which is preliminary data.</text>
</comment>
<reference evidence="8 9" key="1">
    <citation type="journal article" date="2019" name="Int. J. Syst. Evol. Microbiol.">
        <title>The Global Catalogue of Microorganisms (GCM) 10K type strain sequencing project: providing services to taxonomists for standard genome sequencing and annotation.</title>
        <authorList>
            <consortium name="The Broad Institute Genomics Platform"/>
            <consortium name="The Broad Institute Genome Sequencing Center for Infectious Disease"/>
            <person name="Wu L."/>
            <person name="Ma J."/>
        </authorList>
    </citation>
    <scope>NUCLEOTIDE SEQUENCE [LARGE SCALE GENOMIC DNA]</scope>
    <source>
        <strain evidence="8 9">NBRC 111368</strain>
    </source>
</reference>
<dbReference type="GO" id="GO:0005524">
    <property type="term" value="F:ATP binding"/>
    <property type="evidence" value="ECO:0007669"/>
    <property type="project" value="UniProtKB-KW"/>
</dbReference>
<comment type="catalytic activity">
    <reaction evidence="1">
        <text>ATP + protein L-histidine = ADP + protein N-phospho-L-histidine.</text>
        <dbReference type="EC" id="2.7.13.3"/>
    </reaction>
</comment>
<name>A0ABD5S6I1_9EURY</name>
<dbReference type="PANTHER" id="PTHR44936">
    <property type="entry name" value="SENSOR PROTEIN CREC"/>
    <property type="match status" value="1"/>
</dbReference>
<dbReference type="Pfam" id="PF02518">
    <property type="entry name" value="HATPase_c"/>
    <property type="match status" value="1"/>
</dbReference>
<dbReference type="EC" id="2.7.13.3" evidence="2"/>
<dbReference type="EMBL" id="JBHSWU010001477">
    <property type="protein sequence ID" value="MFC6726882.1"/>
    <property type="molecule type" value="Genomic_DNA"/>
</dbReference>
<sequence>VSAAVGDDAVELAVRDNGPGIPEMERSVVAGDSEISQLNHGQGLGLWVVKWITNAYDGAFDVGSDGRGTTATMQLPRAA</sequence>
<gene>
    <name evidence="8" type="ORF">ACFQE1_21395</name>
</gene>
<dbReference type="GO" id="GO:0004673">
    <property type="term" value="F:protein histidine kinase activity"/>
    <property type="evidence" value="ECO:0007669"/>
    <property type="project" value="UniProtKB-EC"/>
</dbReference>
<evidence type="ECO:0000313" key="8">
    <source>
        <dbReference type="EMBL" id="MFC6726882.1"/>
    </source>
</evidence>
<keyword evidence="6 8" id="KW-0067">ATP-binding</keyword>
<accession>A0ABD5S6I1</accession>
<dbReference type="InterPro" id="IPR005467">
    <property type="entry name" value="His_kinase_dom"/>
</dbReference>
<dbReference type="Gene3D" id="3.30.565.10">
    <property type="entry name" value="Histidine kinase-like ATPase, C-terminal domain"/>
    <property type="match status" value="1"/>
</dbReference>
<dbReference type="SUPFAM" id="SSF55874">
    <property type="entry name" value="ATPase domain of HSP90 chaperone/DNA topoisomerase II/histidine kinase"/>
    <property type="match status" value="1"/>
</dbReference>
<feature type="domain" description="Histidine kinase" evidence="7">
    <location>
        <begin position="1"/>
        <end position="79"/>
    </location>
</feature>
<evidence type="ECO:0000256" key="2">
    <source>
        <dbReference type="ARBA" id="ARBA00012438"/>
    </source>
</evidence>
<organism evidence="8 9">
    <name type="scientific">Halobium palmae</name>
    <dbReference type="NCBI Taxonomy" id="1776492"/>
    <lineage>
        <taxon>Archaea</taxon>
        <taxon>Methanobacteriati</taxon>
        <taxon>Methanobacteriota</taxon>
        <taxon>Stenosarchaea group</taxon>
        <taxon>Halobacteria</taxon>
        <taxon>Halobacteriales</taxon>
        <taxon>Haloferacaceae</taxon>
        <taxon>Halobium</taxon>
    </lineage>
</organism>
<evidence type="ECO:0000256" key="4">
    <source>
        <dbReference type="ARBA" id="ARBA00022741"/>
    </source>
</evidence>
<feature type="non-terminal residue" evidence="8">
    <location>
        <position position="1"/>
    </location>
</feature>
<keyword evidence="5" id="KW-0418">Kinase</keyword>
<dbReference type="InterPro" id="IPR050980">
    <property type="entry name" value="2C_sensor_his_kinase"/>
</dbReference>
<evidence type="ECO:0000256" key="3">
    <source>
        <dbReference type="ARBA" id="ARBA00022679"/>
    </source>
</evidence>
<keyword evidence="4" id="KW-0547">Nucleotide-binding</keyword>
<evidence type="ECO:0000256" key="5">
    <source>
        <dbReference type="ARBA" id="ARBA00022777"/>
    </source>
</evidence>
<keyword evidence="9" id="KW-1185">Reference proteome</keyword>
<evidence type="ECO:0000313" key="9">
    <source>
        <dbReference type="Proteomes" id="UP001596328"/>
    </source>
</evidence>
<dbReference type="CDD" id="cd00075">
    <property type="entry name" value="HATPase"/>
    <property type="match status" value="1"/>
</dbReference>
<dbReference type="InterPro" id="IPR003594">
    <property type="entry name" value="HATPase_dom"/>
</dbReference>
<dbReference type="Proteomes" id="UP001596328">
    <property type="component" value="Unassembled WGS sequence"/>
</dbReference>
<dbReference type="AlphaFoldDB" id="A0ABD5S6I1"/>
<keyword evidence="3" id="KW-0808">Transferase</keyword>
<dbReference type="PANTHER" id="PTHR44936:SF10">
    <property type="entry name" value="SENSOR PROTEIN RSTB"/>
    <property type="match status" value="1"/>
</dbReference>
<dbReference type="InterPro" id="IPR036890">
    <property type="entry name" value="HATPase_C_sf"/>
</dbReference>
<evidence type="ECO:0000259" key="7">
    <source>
        <dbReference type="PROSITE" id="PS50109"/>
    </source>
</evidence>
<evidence type="ECO:0000256" key="6">
    <source>
        <dbReference type="ARBA" id="ARBA00022840"/>
    </source>
</evidence>